<comment type="caution">
    <text evidence="1">The sequence shown here is derived from an EMBL/GenBank/DDBJ whole genome shotgun (WGS) entry which is preliminary data.</text>
</comment>
<protein>
    <submittedName>
        <fullName evidence="1">Uncharacterized protein</fullName>
    </submittedName>
</protein>
<gene>
    <name evidence="1" type="ORF">EAH77_15835</name>
</gene>
<evidence type="ECO:0000313" key="1">
    <source>
        <dbReference type="EMBL" id="TPG60037.1"/>
    </source>
</evidence>
<evidence type="ECO:0000313" key="2">
    <source>
        <dbReference type="Proteomes" id="UP000317663"/>
    </source>
</evidence>
<dbReference type="RefSeq" id="WP_140473765.1">
    <property type="nucleotide sequence ID" value="NZ_RCZD01000008.1"/>
</dbReference>
<sequence length="251" mass="28016">MSLIISVIESEAAAWQDQTYVLEKFSWDQVATLIFAGKYLMNRKEGAFRFQFESQDDRVVLAISEEGKPNTIEMVMYEGEPTTSNYEKGIRPLLEKLGAYAVIESGTGNLAVPVANVTVSEQKIGEKSTLLADKDINEFVLLSEIIKQVRSNLGSPEYRSQAIGRNGDKTFFFEITRFDSGRASHNLDGLLFTEPESKTCPSISNGHITQVLWRDKPSNVNEETEQGLSVLAGIKSIYEPETTKYNDSRPA</sequence>
<dbReference type="AlphaFoldDB" id="A0A502GCN5"/>
<proteinExistence type="predicted"/>
<dbReference type="EMBL" id="RCZD01000008">
    <property type="protein sequence ID" value="TPG60037.1"/>
    <property type="molecule type" value="Genomic_DNA"/>
</dbReference>
<reference evidence="1 2" key="1">
    <citation type="journal article" date="2019" name="Environ. Microbiol.">
        <title>Species interactions and distinct microbial communities in high Arctic permafrost affected cryosols are associated with the CH4 and CO2 gas fluxes.</title>
        <authorList>
            <person name="Altshuler I."/>
            <person name="Hamel J."/>
            <person name="Turney S."/>
            <person name="Magnuson E."/>
            <person name="Levesque R."/>
            <person name="Greer C."/>
            <person name="Whyte L.G."/>
        </authorList>
    </citation>
    <scope>NUCLEOTIDE SEQUENCE [LARGE SCALE GENOMIC DNA]</scope>
    <source>
        <strain evidence="1 2">E4</strain>
    </source>
</reference>
<name>A0A502GCN5_9GAMM</name>
<dbReference type="Proteomes" id="UP000317663">
    <property type="component" value="Unassembled WGS sequence"/>
</dbReference>
<keyword evidence="2" id="KW-1185">Reference proteome</keyword>
<organism evidence="1 2">
    <name type="scientific">Ewingella americana</name>
    <dbReference type="NCBI Taxonomy" id="41202"/>
    <lineage>
        <taxon>Bacteria</taxon>
        <taxon>Pseudomonadati</taxon>
        <taxon>Pseudomonadota</taxon>
        <taxon>Gammaproteobacteria</taxon>
        <taxon>Enterobacterales</taxon>
        <taxon>Yersiniaceae</taxon>
        <taxon>Ewingella</taxon>
    </lineage>
</organism>
<accession>A0A502GCN5</accession>